<feature type="region of interest" description="Disordered" evidence="1">
    <location>
        <begin position="222"/>
        <end position="287"/>
    </location>
</feature>
<evidence type="ECO:0000256" key="1">
    <source>
        <dbReference type="SAM" id="MobiDB-lite"/>
    </source>
</evidence>
<keyword evidence="3" id="KW-1185">Reference proteome</keyword>
<dbReference type="EMBL" id="BQKI01000006">
    <property type="protein sequence ID" value="GJM96115.1"/>
    <property type="molecule type" value="Genomic_DNA"/>
</dbReference>
<dbReference type="AlphaFoldDB" id="A0AAV5CDD5"/>
<name>A0AAV5CDD5_ELECO</name>
<organism evidence="2 3">
    <name type="scientific">Eleusine coracana subsp. coracana</name>
    <dbReference type="NCBI Taxonomy" id="191504"/>
    <lineage>
        <taxon>Eukaryota</taxon>
        <taxon>Viridiplantae</taxon>
        <taxon>Streptophyta</taxon>
        <taxon>Embryophyta</taxon>
        <taxon>Tracheophyta</taxon>
        <taxon>Spermatophyta</taxon>
        <taxon>Magnoliopsida</taxon>
        <taxon>Liliopsida</taxon>
        <taxon>Poales</taxon>
        <taxon>Poaceae</taxon>
        <taxon>PACMAD clade</taxon>
        <taxon>Chloridoideae</taxon>
        <taxon>Cynodonteae</taxon>
        <taxon>Eleusininae</taxon>
        <taxon>Eleusine</taxon>
    </lineage>
</organism>
<accession>A0AAV5CDD5</accession>
<evidence type="ECO:0000313" key="3">
    <source>
        <dbReference type="Proteomes" id="UP001054889"/>
    </source>
</evidence>
<reference evidence="2" key="1">
    <citation type="journal article" date="2018" name="DNA Res.">
        <title>Multiple hybrid de novo genome assembly of finger millet, an orphan allotetraploid crop.</title>
        <authorList>
            <person name="Hatakeyama M."/>
            <person name="Aluri S."/>
            <person name="Balachadran M.T."/>
            <person name="Sivarajan S.R."/>
            <person name="Patrignani A."/>
            <person name="Gruter S."/>
            <person name="Poveda L."/>
            <person name="Shimizu-Inatsugi R."/>
            <person name="Baeten J."/>
            <person name="Francoijs K.J."/>
            <person name="Nataraja K.N."/>
            <person name="Reddy Y.A.N."/>
            <person name="Phadnis S."/>
            <person name="Ravikumar R.L."/>
            <person name="Schlapbach R."/>
            <person name="Sreeman S.M."/>
            <person name="Shimizu K.K."/>
        </authorList>
    </citation>
    <scope>NUCLEOTIDE SEQUENCE</scope>
</reference>
<comment type="caution">
    <text evidence="2">The sequence shown here is derived from an EMBL/GenBank/DDBJ whole genome shotgun (WGS) entry which is preliminary data.</text>
</comment>
<protein>
    <recommendedName>
        <fullName evidence="4">PH domain-containing protein</fullName>
    </recommendedName>
</protein>
<evidence type="ECO:0000313" key="2">
    <source>
        <dbReference type="EMBL" id="GJM96115.1"/>
    </source>
</evidence>
<proteinExistence type="predicted"/>
<sequence length="287" mass="30203">MATNGSSPRFRDTESSLEKVKRQLSSGSGRYLLQGPLLKRSETVCCFLALPHIGTPQKKDYFLCAETPGAAKAWVSTLHATQLVLRAHKEAVNSLAGNGSPATLGTVATAVANANATAMEATKEIEAALKVSMRAALGLGTNNSTEGQLDDLTIMKHVDASDDDVDKACVSDSRSVLVSSNSTEVQLAVDGVDIRPIGDAEWGSFQQSEALIPDVREVSSEAGDVREVSQAGDVREVSPEEGDVREVSPEEGDVREVSAEAEGNSLDIPVVNPPPVSDHMQGGATHP</sequence>
<evidence type="ECO:0008006" key="4">
    <source>
        <dbReference type="Google" id="ProtNLM"/>
    </source>
</evidence>
<reference evidence="2" key="2">
    <citation type="submission" date="2021-12" db="EMBL/GenBank/DDBJ databases">
        <title>Resequencing data analysis of finger millet.</title>
        <authorList>
            <person name="Hatakeyama M."/>
            <person name="Aluri S."/>
            <person name="Balachadran M.T."/>
            <person name="Sivarajan S.R."/>
            <person name="Poveda L."/>
            <person name="Shimizu-Inatsugi R."/>
            <person name="Schlapbach R."/>
            <person name="Sreeman S.M."/>
            <person name="Shimizu K.K."/>
        </authorList>
    </citation>
    <scope>NUCLEOTIDE SEQUENCE</scope>
</reference>
<dbReference type="Proteomes" id="UP001054889">
    <property type="component" value="Unassembled WGS sequence"/>
</dbReference>
<gene>
    <name evidence="2" type="primary">ga12926</name>
    <name evidence="2" type="ORF">PR202_ga12926</name>
</gene>
<feature type="compositionally biased region" description="Basic and acidic residues" evidence="1">
    <location>
        <begin position="222"/>
        <end position="258"/>
    </location>
</feature>